<dbReference type="EMBL" id="KE125295">
    <property type="protein sequence ID" value="EPB69445.1"/>
    <property type="molecule type" value="Genomic_DNA"/>
</dbReference>
<sequence>MQGSEGKRQQKIRGNMVRVLSNGEVGATDGFASLWNNANDRLRQFGLESFYVAGYRVDPLHLVVAVLGFLLSGPMMLAIVVAAIVISQSSSDNTAPAPAAQGAARSTDSNRPRNSSYFAQGDGPQQSSRSKDFGAFSGTGQRLGTLHGAGLSWPYVFIASGVALRIASSPLHIFAEKLFARRLHAQNFFTEGILKKLSEHYKVELKPNASRTRLELKTSDPKIIAHSEKLLAEVVPQYMAEHGLQATRIQNLKMCTIPLWIFSSFAVRNSQRKIYPIAMHTWRTKSYDFALAFFTCFAVTIMCQLPACIPLYWLSVSVSGFVQAQLLRHPSVKKLLGISRLPTDSRTPFRDLFLTRPKQT</sequence>
<organism evidence="7 8">
    <name type="scientific">Ancylostoma ceylanicum</name>
    <dbReference type="NCBI Taxonomy" id="53326"/>
    <lineage>
        <taxon>Eukaryota</taxon>
        <taxon>Metazoa</taxon>
        <taxon>Ecdysozoa</taxon>
        <taxon>Nematoda</taxon>
        <taxon>Chromadorea</taxon>
        <taxon>Rhabditida</taxon>
        <taxon>Rhabditina</taxon>
        <taxon>Rhabditomorpha</taxon>
        <taxon>Strongyloidea</taxon>
        <taxon>Ancylostomatidae</taxon>
        <taxon>Ancylostomatinae</taxon>
        <taxon>Ancylostoma</taxon>
    </lineage>
</organism>
<dbReference type="GO" id="GO:0032979">
    <property type="term" value="P:protein insertion into mitochondrial inner membrane from matrix"/>
    <property type="evidence" value="ECO:0007669"/>
    <property type="project" value="TreeGrafter"/>
</dbReference>
<evidence type="ECO:0000256" key="6">
    <source>
        <dbReference type="SAM" id="Phobius"/>
    </source>
</evidence>
<evidence type="ECO:0000256" key="5">
    <source>
        <dbReference type="SAM" id="MobiDB-lite"/>
    </source>
</evidence>
<evidence type="ECO:0000256" key="4">
    <source>
        <dbReference type="ARBA" id="ARBA00023136"/>
    </source>
</evidence>
<protein>
    <submittedName>
        <fullName evidence="7">Uncharacterized protein</fullName>
    </submittedName>
</protein>
<dbReference type="GO" id="GO:0032977">
    <property type="term" value="F:membrane insertase activity"/>
    <property type="evidence" value="ECO:0007669"/>
    <property type="project" value="InterPro"/>
</dbReference>
<feature type="compositionally biased region" description="Polar residues" evidence="5">
    <location>
        <begin position="106"/>
        <end position="128"/>
    </location>
</feature>
<dbReference type="Proteomes" id="UP000054495">
    <property type="component" value="Unassembled WGS sequence"/>
</dbReference>
<proteinExistence type="predicted"/>
<feature type="region of interest" description="Disordered" evidence="5">
    <location>
        <begin position="91"/>
        <end position="134"/>
    </location>
</feature>
<gene>
    <name evidence="7" type="ORF">ANCCEY_11461</name>
</gene>
<dbReference type="GO" id="GO:0033617">
    <property type="term" value="P:mitochondrial respiratory chain complex IV assembly"/>
    <property type="evidence" value="ECO:0007669"/>
    <property type="project" value="TreeGrafter"/>
</dbReference>
<evidence type="ECO:0000313" key="8">
    <source>
        <dbReference type="Proteomes" id="UP000054495"/>
    </source>
</evidence>
<accession>A0A0D6LBK7</accession>
<feature type="transmembrane region" description="Helical" evidence="6">
    <location>
        <begin position="289"/>
        <end position="313"/>
    </location>
</feature>
<feature type="transmembrane region" description="Helical" evidence="6">
    <location>
        <begin position="153"/>
        <end position="174"/>
    </location>
</feature>
<feature type="compositionally biased region" description="Low complexity" evidence="5">
    <location>
        <begin position="91"/>
        <end position="104"/>
    </location>
</feature>
<keyword evidence="8" id="KW-1185">Reference proteome</keyword>
<keyword evidence="2 6" id="KW-0812">Transmembrane</keyword>
<dbReference type="PANTHER" id="PTHR12428:SF65">
    <property type="entry name" value="CYTOCHROME C OXIDASE ASSEMBLY PROTEIN COX18, MITOCHONDRIAL"/>
    <property type="match status" value="1"/>
</dbReference>
<reference evidence="7 8" key="1">
    <citation type="submission" date="2013-05" db="EMBL/GenBank/DDBJ databases">
        <title>Draft genome of the parasitic nematode Anyclostoma ceylanicum.</title>
        <authorList>
            <person name="Mitreva M."/>
        </authorList>
    </citation>
    <scope>NUCLEOTIDE SEQUENCE [LARGE SCALE GENOMIC DNA]</scope>
</reference>
<keyword evidence="3 6" id="KW-1133">Transmembrane helix</keyword>
<keyword evidence="4 6" id="KW-0472">Membrane</keyword>
<evidence type="ECO:0000256" key="3">
    <source>
        <dbReference type="ARBA" id="ARBA00022989"/>
    </source>
</evidence>
<comment type="subcellular location">
    <subcellularLocation>
        <location evidence="1">Membrane</location>
        <topology evidence="1">Multi-pass membrane protein</topology>
    </subcellularLocation>
</comment>
<dbReference type="PANTHER" id="PTHR12428">
    <property type="entry name" value="OXA1"/>
    <property type="match status" value="1"/>
</dbReference>
<evidence type="ECO:0000256" key="1">
    <source>
        <dbReference type="ARBA" id="ARBA00004141"/>
    </source>
</evidence>
<dbReference type="AlphaFoldDB" id="A0A0D6LBK7"/>
<dbReference type="GO" id="GO:0005743">
    <property type="term" value="C:mitochondrial inner membrane"/>
    <property type="evidence" value="ECO:0007669"/>
    <property type="project" value="TreeGrafter"/>
</dbReference>
<feature type="transmembrane region" description="Helical" evidence="6">
    <location>
        <begin position="62"/>
        <end position="86"/>
    </location>
</feature>
<evidence type="ECO:0000313" key="7">
    <source>
        <dbReference type="EMBL" id="EPB69445.1"/>
    </source>
</evidence>
<dbReference type="InterPro" id="IPR001708">
    <property type="entry name" value="YidC/ALB3/OXA1/COX18"/>
</dbReference>
<name>A0A0D6LBK7_9BILA</name>
<evidence type="ECO:0000256" key="2">
    <source>
        <dbReference type="ARBA" id="ARBA00022692"/>
    </source>
</evidence>